<dbReference type="SUPFAM" id="SSF47031">
    <property type="entry name" value="Second domain of FERM"/>
    <property type="match status" value="1"/>
</dbReference>
<evidence type="ECO:0000259" key="5">
    <source>
        <dbReference type="PROSITE" id="PS50003"/>
    </source>
</evidence>
<dbReference type="InterPro" id="IPR011993">
    <property type="entry name" value="PH-like_dom_sf"/>
</dbReference>
<dbReference type="EMBL" id="JAGEUA010000007">
    <property type="protein sequence ID" value="KAL0969762.1"/>
    <property type="molecule type" value="Genomic_DNA"/>
</dbReference>
<feature type="compositionally biased region" description="Low complexity" evidence="4">
    <location>
        <begin position="561"/>
        <end position="571"/>
    </location>
</feature>
<accession>A0ABD0WZS3</accession>
<gene>
    <name evidence="8" type="ORF">UPYG_G00231950</name>
</gene>
<evidence type="ECO:0008006" key="10">
    <source>
        <dbReference type="Google" id="ProtNLM"/>
    </source>
</evidence>
<feature type="compositionally biased region" description="Polar residues" evidence="4">
    <location>
        <begin position="239"/>
        <end position="249"/>
    </location>
</feature>
<dbReference type="PROSITE" id="PS51016">
    <property type="entry name" value="MYTH4"/>
    <property type="match status" value="1"/>
</dbReference>
<dbReference type="PROSITE" id="PS50057">
    <property type="entry name" value="FERM_3"/>
    <property type="match status" value="1"/>
</dbReference>
<dbReference type="InterPro" id="IPR000299">
    <property type="entry name" value="FERM_domain"/>
</dbReference>
<dbReference type="SUPFAM" id="SSF50729">
    <property type="entry name" value="PH domain-like"/>
    <property type="match status" value="2"/>
</dbReference>
<dbReference type="Pfam" id="PF00784">
    <property type="entry name" value="MyTH4"/>
    <property type="match status" value="1"/>
</dbReference>
<feature type="region of interest" description="Disordered" evidence="4">
    <location>
        <begin position="544"/>
        <end position="591"/>
    </location>
</feature>
<dbReference type="PANTHER" id="PTHR22903:SF4">
    <property type="entry name" value="PLECKSTRIN HOMOLOGY DOMAIN-CONTAINING FAMILY H MEMBER 1"/>
    <property type="match status" value="1"/>
</dbReference>
<feature type="domain" description="PH" evidence="5">
    <location>
        <begin position="637"/>
        <end position="731"/>
    </location>
</feature>
<dbReference type="InterPro" id="IPR029071">
    <property type="entry name" value="Ubiquitin-like_domsf"/>
</dbReference>
<keyword evidence="1" id="KW-0677">Repeat</keyword>
<evidence type="ECO:0000259" key="7">
    <source>
        <dbReference type="PROSITE" id="PS51016"/>
    </source>
</evidence>
<protein>
    <recommendedName>
        <fullName evidence="10">Pleckstrin homology domain-containing family H member 1</fullName>
    </recommendedName>
</protein>
<dbReference type="Pfam" id="PF00373">
    <property type="entry name" value="FERM_M"/>
    <property type="match status" value="1"/>
</dbReference>
<dbReference type="FunFam" id="2.30.29.30:FF:000286">
    <property type="entry name" value="PH-protein kinase domain containing protein"/>
    <property type="match status" value="1"/>
</dbReference>
<reference evidence="8 9" key="1">
    <citation type="submission" date="2024-06" db="EMBL/GenBank/DDBJ databases">
        <authorList>
            <person name="Pan Q."/>
            <person name="Wen M."/>
            <person name="Jouanno E."/>
            <person name="Zahm M."/>
            <person name="Klopp C."/>
            <person name="Cabau C."/>
            <person name="Louis A."/>
            <person name="Berthelot C."/>
            <person name="Parey E."/>
            <person name="Roest Crollius H."/>
            <person name="Montfort J."/>
            <person name="Robinson-Rechavi M."/>
            <person name="Bouchez O."/>
            <person name="Lampietro C."/>
            <person name="Lopez Roques C."/>
            <person name="Donnadieu C."/>
            <person name="Postlethwait J."/>
            <person name="Bobe J."/>
            <person name="Verreycken H."/>
            <person name="Guiguen Y."/>
        </authorList>
    </citation>
    <scope>NUCLEOTIDE SEQUENCE [LARGE SCALE GENOMIC DNA]</scope>
    <source>
        <strain evidence="8">Up_M1</strain>
        <tissue evidence="8">Testis</tissue>
    </source>
</reference>
<dbReference type="InterPro" id="IPR038185">
    <property type="entry name" value="MyTH4_dom_sf"/>
</dbReference>
<dbReference type="CDD" id="cd14473">
    <property type="entry name" value="FERM_B-lobe"/>
    <property type="match status" value="1"/>
</dbReference>
<feature type="domain" description="PH" evidence="5">
    <location>
        <begin position="746"/>
        <end position="854"/>
    </location>
</feature>
<feature type="domain" description="FERM" evidence="6">
    <location>
        <begin position="1056"/>
        <end position="1390"/>
    </location>
</feature>
<dbReference type="CDD" id="cd13282">
    <property type="entry name" value="PH1_PLEKHH1_PLEKHH2"/>
    <property type="match status" value="1"/>
</dbReference>
<dbReference type="Gene3D" id="1.25.40.530">
    <property type="entry name" value="MyTH4 domain"/>
    <property type="match status" value="1"/>
</dbReference>
<dbReference type="Gene3D" id="1.20.80.10">
    <property type="match status" value="1"/>
</dbReference>
<feature type="region of interest" description="Disordered" evidence="4">
    <location>
        <begin position="606"/>
        <end position="631"/>
    </location>
</feature>
<feature type="compositionally biased region" description="Pro residues" evidence="4">
    <location>
        <begin position="203"/>
        <end position="213"/>
    </location>
</feature>
<evidence type="ECO:0000256" key="4">
    <source>
        <dbReference type="SAM" id="MobiDB-lite"/>
    </source>
</evidence>
<dbReference type="Gene3D" id="2.30.29.30">
    <property type="entry name" value="Pleckstrin-homology domain (PH domain)/Phosphotyrosine-binding domain (PTB)"/>
    <property type="match status" value="3"/>
</dbReference>
<feature type="compositionally biased region" description="Polar residues" evidence="4">
    <location>
        <begin position="337"/>
        <end position="347"/>
    </location>
</feature>
<evidence type="ECO:0000313" key="8">
    <source>
        <dbReference type="EMBL" id="KAL0969762.1"/>
    </source>
</evidence>
<dbReference type="SMART" id="SM00233">
    <property type="entry name" value="PH"/>
    <property type="match status" value="2"/>
</dbReference>
<name>A0ABD0WZS3_UMBPY</name>
<dbReference type="InterPro" id="IPR035963">
    <property type="entry name" value="FERM_2"/>
</dbReference>
<evidence type="ECO:0000256" key="1">
    <source>
        <dbReference type="ARBA" id="ARBA00022737"/>
    </source>
</evidence>
<dbReference type="SMART" id="SM00295">
    <property type="entry name" value="B41"/>
    <property type="match status" value="1"/>
</dbReference>
<comment type="caution">
    <text evidence="8">The sequence shown here is derived from an EMBL/GenBank/DDBJ whole genome shotgun (WGS) entry which is preliminary data.</text>
</comment>
<feature type="region of interest" description="Disordered" evidence="4">
    <location>
        <begin position="180"/>
        <end position="347"/>
    </location>
</feature>
<feature type="compositionally biased region" description="Low complexity" evidence="4">
    <location>
        <begin position="302"/>
        <end position="312"/>
    </location>
</feature>
<dbReference type="Pfam" id="PF00169">
    <property type="entry name" value="PH"/>
    <property type="match status" value="1"/>
</dbReference>
<keyword evidence="9" id="KW-1185">Reference proteome</keyword>
<sequence length="1440" mass="160541">MADVLESGGTGTGSVGGAVSVDWQKRCIALEMQLLRFRLQAGKIRELLAEKMQELEQRVTESDQRAESAEKQVHVMEEKLKSANIQPSESENLLYRRYQELTNQMQAKNAVIKRLEVQLEKQILVRAQESKIIEEKAAKIKDWVTFKLREMEMENQQLKMSNLKQTEQIMMLQDKLQALLENPSSPRPPNSPSTDTHQVPSSPLYPPSCPGTPPALDETGSGGPTGPEQSSKIRENTAGHKTTTGTLSDYPSMDRRIREAGTGHCSPVLTTGGQDKPIEGALPRDHSSDELNSKFRSQRLRSSSCSSSSSSSAYETSNGSPSICDASSPKTPHLCRSPSNSHPFQSSTLPLTTPFITGTSMTLPKVRTPLTLRDSIQLVKKHYSQPHPGGLDRLHHLNVSIDIVTSCSTQSSASPTVCCHVVEETDIDDGLSDRMEGVVEGAEADDPPQEQVPFVGLAEELELLDPEVLKPPTPPLHRFPSWESNIYAVAQSGMRVSEATAGTRGPYRGSILPQYPAAGPFTHLIYKNISVPVYTTLKGKATQISSGPLPDDDSGSEDDSSSLASLRTSTLVPDRKGSTPGSPRAVKRGVSMSSISSESDYAIPPDACSLDSDYSEPEHKVQRTSSYSCESLREPEALEKSGYLLKMGSQVKAWKRRWFILRNGEILYYKSPSDVIRKPQGQMELNSSCRIARGEGAQTFQLITEKKTFYLTADSPNILEEWIRVLQNILNMQASSPVAMETTTTKPIVRGWLTKVKHGHTKLVWCSLVGKLLYYFRNQDDKLPLGQLRMREARVEEVDRSCDSDEDYEAGGRGFLSSHCTLVVHPREQSPTYLLIGTKQEKDTWFYHLTVAAGSSASFKVGTEYEQLVGKLLDVEGNPDSVLWRSEALCFSKEGLPSPLTTLPSEALQTEALKLFKSCQLFINVLVESPSIDYHTSLAQNALQVCLTHPELQNEMYCQLMKQTNQRTPHNYSLTQCWQLLSVCVALFLPQQHFLWYLRQYLQRHADPRSEVGKYAVYCQRSVERTLQNGEREAKPSRMEIVSILLRNPYHHSLPFSIPVHFMNHTYQVVGFDGSTTVEEFLSTLNQRVGMRKPHLSGFALFTDDPSGKDLEHCLQPSVKICDVISKWEQALKELHPGKYEGTRIVRLTYKSRLCFRAQAKGETERERLLLAYQVNDEIHQGHFPVNKELALEVAALMAQVEYGDLERQARSSSPSRSSSPQPKTQQILQQALERFYPKRYKQDCGLDQLRDLSDRLASKWSVLRSCSASDCVRIYLTVARKWPLFGAKLFSAKPAPPSFSEHSQVWLAVNEEGLCVLDYNMHLLVTYSYQSVITFGGCREDLMVVVSQNKDQGGGKKSVEKLIFAMAKPKILELTLLMASYINYLTPSILGSTAAHHHSPGPCSPLGPRLAGAGAGKTWDVDSRHFPSMTYTTKGPTLL</sequence>
<dbReference type="SUPFAM" id="SSF54236">
    <property type="entry name" value="Ubiquitin-like"/>
    <property type="match status" value="1"/>
</dbReference>
<organism evidence="8 9">
    <name type="scientific">Umbra pygmaea</name>
    <name type="common">Eastern mudminnow</name>
    <dbReference type="NCBI Taxonomy" id="75934"/>
    <lineage>
        <taxon>Eukaryota</taxon>
        <taxon>Metazoa</taxon>
        <taxon>Chordata</taxon>
        <taxon>Craniata</taxon>
        <taxon>Vertebrata</taxon>
        <taxon>Euteleostomi</taxon>
        <taxon>Actinopterygii</taxon>
        <taxon>Neopterygii</taxon>
        <taxon>Teleostei</taxon>
        <taxon>Protacanthopterygii</taxon>
        <taxon>Esociformes</taxon>
        <taxon>Umbridae</taxon>
        <taxon>Umbra</taxon>
    </lineage>
</organism>
<dbReference type="Proteomes" id="UP001557470">
    <property type="component" value="Unassembled WGS sequence"/>
</dbReference>
<dbReference type="InterPro" id="IPR019748">
    <property type="entry name" value="FERM_central"/>
</dbReference>
<feature type="compositionally biased region" description="Basic and acidic residues" evidence="4">
    <location>
        <begin position="252"/>
        <end position="261"/>
    </location>
</feature>
<dbReference type="SMART" id="SM00139">
    <property type="entry name" value="MyTH4"/>
    <property type="match status" value="1"/>
</dbReference>
<proteinExistence type="predicted"/>
<dbReference type="InterPro" id="IPR019749">
    <property type="entry name" value="Band_41_domain"/>
</dbReference>
<dbReference type="Gene3D" id="3.10.20.90">
    <property type="entry name" value="Phosphatidylinositol 3-kinase Catalytic Subunit, Chain A, domain 1"/>
    <property type="match status" value="1"/>
</dbReference>
<dbReference type="PANTHER" id="PTHR22903">
    <property type="entry name" value="PLEKHH PROTEIN"/>
    <property type="match status" value="1"/>
</dbReference>
<dbReference type="PROSITE" id="PS50003">
    <property type="entry name" value="PH_DOMAIN"/>
    <property type="match status" value="2"/>
</dbReference>
<evidence type="ECO:0000256" key="2">
    <source>
        <dbReference type="ARBA" id="ARBA00023054"/>
    </source>
</evidence>
<feature type="coiled-coil region" evidence="3">
    <location>
        <begin position="45"/>
        <end position="118"/>
    </location>
</feature>
<feature type="compositionally biased region" description="Basic and acidic residues" evidence="4">
    <location>
        <begin position="276"/>
        <end position="293"/>
    </location>
</feature>
<dbReference type="InterPro" id="IPR000857">
    <property type="entry name" value="MyTH4_dom"/>
</dbReference>
<dbReference type="InterPro" id="IPR014352">
    <property type="entry name" value="FERM/acyl-CoA-bd_prot_sf"/>
</dbReference>
<evidence type="ECO:0000313" key="9">
    <source>
        <dbReference type="Proteomes" id="UP001557470"/>
    </source>
</evidence>
<evidence type="ECO:0000259" key="6">
    <source>
        <dbReference type="PROSITE" id="PS50057"/>
    </source>
</evidence>
<keyword evidence="2 3" id="KW-0175">Coiled coil</keyword>
<dbReference type="InterPro" id="IPR001849">
    <property type="entry name" value="PH_domain"/>
</dbReference>
<dbReference type="Pfam" id="PF21989">
    <property type="entry name" value="RA_2"/>
    <property type="match status" value="1"/>
</dbReference>
<evidence type="ECO:0000256" key="3">
    <source>
        <dbReference type="SAM" id="Coils"/>
    </source>
</evidence>
<feature type="domain" description="MyTH4" evidence="7">
    <location>
        <begin position="891"/>
        <end position="1045"/>
    </location>
</feature>
<feature type="compositionally biased region" description="Acidic residues" evidence="4">
    <location>
        <begin position="550"/>
        <end position="560"/>
    </location>
</feature>